<accession>A0A5N6LEY1</accession>
<dbReference type="Proteomes" id="UP000326396">
    <property type="component" value="Linkage Group LG1"/>
</dbReference>
<comment type="caution">
    <text evidence="2">The sequence shown here is derived from an EMBL/GenBank/DDBJ whole genome shotgun (WGS) entry which is preliminary data.</text>
</comment>
<gene>
    <name evidence="3" type="ORF">E3N88_02590</name>
    <name evidence="2" type="ORF">E3N88_43485</name>
</gene>
<feature type="compositionally biased region" description="Low complexity" evidence="1">
    <location>
        <begin position="8"/>
        <end position="18"/>
    </location>
</feature>
<dbReference type="InterPro" id="IPR039624">
    <property type="entry name" value="LEA1/2/D7/KIN2"/>
</dbReference>
<keyword evidence="4" id="KW-1185">Reference proteome</keyword>
<dbReference type="PANTHER" id="PTHR34191:SF23">
    <property type="entry name" value="ABA-INDUCIBLE PROTEIN-LIKE"/>
    <property type="match status" value="1"/>
</dbReference>
<proteinExistence type="predicted"/>
<protein>
    <submittedName>
        <fullName evidence="2">Uncharacterized protein</fullName>
    </submittedName>
</protein>
<dbReference type="EMBL" id="SZYD01001216">
    <property type="protein sequence ID" value="KAD0968784.1"/>
    <property type="molecule type" value="Genomic_DNA"/>
</dbReference>
<reference evidence="2 4" key="1">
    <citation type="submission" date="2019-05" db="EMBL/GenBank/DDBJ databases">
        <title>Mikania micrantha, genome provides insights into the molecular mechanism of rapid growth.</title>
        <authorList>
            <person name="Liu B."/>
        </authorList>
    </citation>
    <scope>NUCLEOTIDE SEQUENCE [LARGE SCALE GENOMIC DNA]</scope>
    <source>
        <strain evidence="2">NLD-2019</strain>
        <tissue evidence="2">Leaf</tissue>
    </source>
</reference>
<dbReference type="EMBL" id="SZYD01000001">
    <property type="protein sequence ID" value="KAD7479454.1"/>
    <property type="molecule type" value="Genomic_DNA"/>
</dbReference>
<evidence type="ECO:0000313" key="4">
    <source>
        <dbReference type="Proteomes" id="UP000326396"/>
    </source>
</evidence>
<evidence type="ECO:0000313" key="2">
    <source>
        <dbReference type="EMBL" id="KAD0968784.1"/>
    </source>
</evidence>
<name>A0A5N6LEY1_9ASTR</name>
<feature type="region of interest" description="Disordered" evidence="1">
    <location>
        <begin position="1"/>
        <end position="31"/>
    </location>
</feature>
<evidence type="ECO:0000256" key="1">
    <source>
        <dbReference type="SAM" id="MobiDB-lite"/>
    </source>
</evidence>
<dbReference type="AlphaFoldDB" id="A0A5N6LEY1"/>
<dbReference type="PANTHER" id="PTHR34191">
    <property type="entry name" value="LATE EMBRYOGENESIS ABUNDANT PROTEIN (LEA) FAMILY PROTEIN"/>
    <property type="match status" value="1"/>
</dbReference>
<sequence>MNNSQSPAEIETAQAKAQAQEKRNELMEQASYAAQSAKASMQQAGQQIKEKAQVATEAVKNATGMNK</sequence>
<organism evidence="2 4">
    <name type="scientific">Mikania micrantha</name>
    <name type="common">bitter vine</name>
    <dbReference type="NCBI Taxonomy" id="192012"/>
    <lineage>
        <taxon>Eukaryota</taxon>
        <taxon>Viridiplantae</taxon>
        <taxon>Streptophyta</taxon>
        <taxon>Embryophyta</taxon>
        <taxon>Tracheophyta</taxon>
        <taxon>Spermatophyta</taxon>
        <taxon>Magnoliopsida</taxon>
        <taxon>eudicotyledons</taxon>
        <taxon>Gunneridae</taxon>
        <taxon>Pentapetalae</taxon>
        <taxon>asterids</taxon>
        <taxon>campanulids</taxon>
        <taxon>Asterales</taxon>
        <taxon>Asteraceae</taxon>
        <taxon>Asteroideae</taxon>
        <taxon>Heliantheae alliance</taxon>
        <taxon>Eupatorieae</taxon>
        <taxon>Mikania</taxon>
    </lineage>
</organism>
<evidence type="ECO:0000313" key="3">
    <source>
        <dbReference type="EMBL" id="KAD7479454.1"/>
    </source>
</evidence>